<comment type="domain">
    <text evidence="5">The RxLR-dEER motif acts to carry the protein into the host cell cytoplasm through binding to cell surface phosphatidylinositol-3-phosphate.</text>
</comment>
<evidence type="ECO:0000256" key="3">
    <source>
        <dbReference type="ARBA" id="ARBA00022525"/>
    </source>
</evidence>
<evidence type="ECO:0000256" key="5">
    <source>
        <dbReference type="RuleBase" id="RU367124"/>
    </source>
</evidence>
<keyword evidence="7" id="KW-1185">Reference proteome</keyword>
<keyword evidence="3 5" id="KW-0964">Secreted</keyword>
<feature type="chain" id="PRO_5028507398" description="RxLR effector protein" evidence="5">
    <location>
        <begin position="18"/>
        <end position="229"/>
    </location>
</feature>
<dbReference type="InParanoid" id="G4ZNS9"/>
<reference evidence="6 7" key="1">
    <citation type="journal article" date="2006" name="Science">
        <title>Phytophthora genome sequences uncover evolutionary origins and mechanisms of pathogenesis.</title>
        <authorList>
            <person name="Tyler B.M."/>
            <person name="Tripathy S."/>
            <person name="Zhang X."/>
            <person name="Dehal P."/>
            <person name="Jiang R.H."/>
            <person name="Aerts A."/>
            <person name="Arredondo F.D."/>
            <person name="Baxter L."/>
            <person name="Bensasson D."/>
            <person name="Beynon J.L."/>
            <person name="Chapman J."/>
            <person name="Damasceno C.M."/>
            <person name="Dorrance A.E."/>
            <person name="Dou D."/>
            <person name="Dickerman A.W."/>
            <person name="Dubchak I.L."/>
            <person name="Garbelotto M."/>
            <person name="Gijzen M."/>
            <person name="Gordon S.G."/>
            <person name="Govers F."/>
            <person name="Grunwald N.J."/>
            <person name="Huang W."/>
            <person name="Ivors K.L."/>
            <person name="Jones R.W."/>
            <person name="Kamoun S."/>
            <person name="Krampis K."/>
            <person name="Lamour K.H."/>
            <person name="Lee M.K."/>
            <person name="McDonald W.H."/>
            <person name="Medina M."/>
            <person name="Meijer H.J."/>
            <person name="Nordberg E.K."/>
            <person name="Maclean D.J."/>
            <person name="Ospina-Giraldo M.D."/>
            <person name="Morris P.F."/>
            <person name="Phuntumart V."/>
            <person name="Putnam N.H."/>
            <person name="Rash S."/>
            <person name="Rose J.K."/>
            <person name="Sakihama Y."/>
            <person name="Salamov A.A."/>
            <person name="Savidor A."/>
            <person name="Scheuring C.F."/>
            <person name="Smith B.M."/>
            <person name="Sobral B.W."/>
            <person name="Terry A."/>
            <person name="Torto-Alalibo T.A."/>
            <person name="Win J."/>
            <person name="Xu Z."/>
            <person name="Zhang H."/>
            <person name="Grigoriev I.V."/>
            <person name="Rokhsar D.S."/>
            <person name="Boore J.L."/>
        </authorList>
    </citation>
    <scope>NUCLEOTIDE SEQUENCE [LARGE SCALE GENOMIC DNA]</scope>
    <source>
        <strain evidence="6 7">P6497</strain>
    </source>
</reference>
<dbReference type="Proteomes" id="UP000002640">
    <property type="component" value="Unassembled WGS sequence"/>
</dbReference>
<dbReference type="AlphaFoldDB" id="G4ZNS9"/>
<sequence>MRLYCVVLMAIAALTASAESAATTDRKLITASKLETRQSNGERFLRTSKLTADQDDEDSDEERVFGLKLKSANAEQIKDWLLFRNSADDIFTYLKLDAGVDKVLSSKHFPLWREYVGVLNKGESPEKAIIPILVNKYKAESVAEMLQAAKKGWATKNMATKLEHAQFETWFKQEVRVQESFRRKDQRRHGTSQRRISGFLEQIGLMSWSSRTWFAEPREYALLQCTACK</sequence>
<gene>
    <name evidence="6" type="ORF">PHYSODRAFT_354749</name>
</gene>
<organism evidence="6 7">
    <name type="scientific">Phytophthora sojae (strain P6497)</name>
    <name type="common">Soybean stem and root rot agent</name>
    <name type="synonym">Phytophthora megasperma f. sp. glycines</name>
    <dbReference type="NCBI Taxonomy" id="1094619"/>
    <lineage>
        <taxon>Eukaryota</taxon>
        <taxon>Sar</taxon>
        <taxon>Stramenopiles</taxon>
        <taxon>Oomycota</taxon>
        <taxon>Peronosporomycetes</taxon>
        <taxon>Peronosporales</taxon>
        <taxon>Peronosporaceae</taxon>
        <taxon>Phytophthora</taxon>
    </lineage>
</organism>
<feature type="signal peptide" evidence="5">
    <location>
        <begin position="1"/>
        <end position="17"/>
    </location>
</feature>
<keyword evidence="4 5" id="KW-0732">Signal</keyword>
<comment type="function">
    <text evidence="5">Effector that suppresses plant defense responses during pathogen infection.</text>
</comment>
<dbReference type="EMBL" id="JH159155">
    <property type="protein sequence ID" value="EGZ15102.1"/>
    <property type="molecule type" value="Genomic_DNA"/>
</dbReference>
<comment type="similarity">
    <text evidence="2 5">Belongs to the RxLR effector family.</text>
</comment>
<dbReference type="KEGG" id="psoj:PHYSODRAFT_354749"/>
<evidence type="ECO:0000313" key="7">
    <source>
        <dbReference type="Proteomes" id="UP000002640"/>
    </source>
</evidence>
<dbReference type="GO" id="GO:0005576">
    <property type="term" value="C:extracellular region"/>
    <property type="evidence" value="ECO:0007669"/>
    <property type="project" value="UniProtKB-SubCell"/>
</dbReference>
<dbReference type="Pfam" id="PF16810">
    <property type="entry name" value="RXLR"/>
    <property type="match status" value="1"/>
</dbReference>
<dbReference type="RefSeq" id="XP_009528851.1">
    <property type="nucleotide sequence ID" value="XM_009530556.1"/>
</dbReference>
<protein>
    <recommendedName>
        <fullName evidence="5">RxLR effector protein</fullName>
    </recommendedName>
</protein>
<name>G4ZNS9_PHYSP</name>
<accession>G4ZNS9</accession>
<dbReference type="SMR" id="G4ZNS9"/>
<dbReference type="InterPro" id="IPR031825">
    <property type="entry name" value="RXLR"/>
</dbReference>
<evidence type="ECO:0000256" key="1">
    <source>
        <dbReference type="ARBA" id="ARBA00004613"/>
    </source>
</evidence>
<evidence type="ECO:0000313" key="6">
    <source>
        <dbReference type="EMBL" id="EGZ15102.1"/>
    </source>
</evidence>
<evidence type="ECO:0000256" key="2">
    <source>
        <dbReference type="ARBA" id="ARBA00010400"/>
    </source>
</evidence>
<proteinExistence type="inferred from homology"/>
<evidence type="ECO:0000256" key="4">
    <source>
        <dbReference type="ARBA" id="ARBA00022729"/>
    </source>
</evidence>
<dbReference type="GeneID" id="20649688"/>
<comment type="subcellular location">
    <subcellularLocation>
        <location evidence="1 5">Secreted</location>
    </subcellularLocation>
</comment>